<keyword evidence="2" id="KW-1185">Reference proteome</keyword>
<name>A0A9N9A8F0_9GLOM</name>
<dbReference type="EMBL" id="CAJVPZ010002912">
    <property type="protein sequence ID" value="CAG8521203.1"/>
    <property type="molecule type" value="Genomic_DNA"/>
</dbReference>
<organism evidence="1 2">
    <name type="scientific">Racocetra fulgida</name>
    <dbReference type="NCBI Taxonomy" id="60492"/>
    <lineage>
        <taxon>Eukaryota</taxon>
        <taxon>Fungi</taxon>
        <taxon>Fungi incertae sedis</taxon>
        <taxon>Mucoromycota</taxon>
        <taxon>Glomeromycotina</taxon>
        <taxon>Glomeromycetes</taxon>
        <taxon>Diversisporales</taxon>
        <taxon>Gigasporaceae</taxon>
        <taxon>Racocetra</taxon>
    </lineage>
</organism>
<evidence type="ECO:0000313" key="1">
    <source>
        <dbReference type="EMBL" id="CAG8521203.1"/>
    </source>
</evidence>
<reference evidence="1" key="1">
    <citation type="submission" date="2021-06" db="EMBL/GenBank/DDBJ databases">
        <authorList>
            <person name="Kallberg Y."/>
            <person name="Tangrot J."/>
            <person name="Rosling A."/>
        </authorList>
    </citation>
    <scope>NUCLEOTIDE SEQUENCE</scope>
    <source>
        <strain evidence="1">IN212</strain>
    </source>
</reference>
<sequence length="68" mass="7681">MNTSTTNIIESGCAFKTFSEARAAIEKYAAQTNTYNGTNEEYTTKPKEFVITKAYLEHNYDVCIDVTK</sequence>
<dbReference type="Proteomes" id="UP000789396">
    <property type="component" value="Unassembled WGS sequence"/>
</dbReference>
<gene>
    <name evidence="1" type="ORF">RFULGI_LOCUS3358</name>
</gene>
<dbReference type="AlphaFoldDB" id="A0A9N9A8F0"/>
<proteinExistence type="predicted"/>
<evidence type="ECO:0000313" key="2">
    <source>
        <dbReference type="Proteomes" id="UP000789396"/>
    </source>
</evidence>
<accession>A0A9N9A8F0</accession>
<comment type="caution">
    <text evidence="1">The sequence shown here is derived from an EMBL/GenBank/DDBJ whole genome shotgun (WGS) entry which is preliminary data.</text>
</comment>
<protein>
    <submittedName>
        <fullName evidence="1">1816_t:CDS:1</fullName>
    </submittedName>
</protein>